<evidence type="ECO:0000259" key="1">
    <source>
        <dbReference type="PROSITE" id="PS50093"/>
    </source>
</evidence>
<dbReference type="InterPro" id="IPR013783">
    <property type="entry name" value="Ig-like_fold"/>
</dbReference>
<dbReference type="InterPro" id="IPR035986">
    <property type="entry name" value="PKD_dom_sf"/>
</dbReference>
<dbReference type="PROSITE" id="PS50093">
    <property type="entry name" value="PKD"/>
    <property type="match status" value="1"/>
</dbReference>
<sequence length="922" mass="102454">MKNKYLSILFILVFAFGYGQKETANWFFGQYAGLNFSSRTPVAQKGNLNTLEGCASISNAKGALLFYTDGSTIWNRNHEVMPNGTGLFGQKSSTQAAIIVPKPESKNIYYVFTVSRAEYLEIGEVKNGINYSIVDMNLNNGKGDVIPEAKNIHLVTYDQNDAEQKEWKGSEKISATLHFDGISYWILTYFVDTFYAFKLDENGLNETPVKTKVNDVIPIVVSKTNTTLVNLSSIGYLKLSPNGKKIAIAHSFTGQSSTSGRVFLYDFDPETGKTSTNGTRLISSTYPYGVEFSPKSRKVYVSTNTYVTNRGISYFQGSNVYQFDLESQNILGSRVEIHNSTTLLAGALQLALDGKIYRSKHKTDALLGESSLAAITKPELNGRDAAYIDNAVTLASGSYANYGLPPFISSAFLLTFDFEFTCIGDETHFFITSEDPYDTVLWDFGDGTTSTDPEPYHRYASPGEYEVSLTTLDALGNDGKPMVKKIEIVGKIEVLPEPYVLIQCDTDEEPEDGITTFNLQLANDPISLGRGSEVDVFYYTDMDVLANDSLNIKALPNFYKNNTPDEPLLAKVVQAGSDCYNVADIILKATKTIDFVAEKFFGCNQGDGTAIYDLASRKEKILTDLGLSPLTEVTYHASMNDAALGYEPLAENYIGSPSLIYIRLANDNICSGIGKMDLDMPPLPRINLDEEYDVCMADFPIKINGGVEVSERQNYSYEWLSGEQTYEIEAEAPGTFYLTITDNLSLCSTVKSIYIKAVDIPVIRAIELDENGTTHTASVLLEFEGDFEFALDNSFGPYQDEPVFDELPPGSYTVFIRDRKSCNIVAKKFFIFGFPKFFTPNSDGQADVWEVRGLNPVDFNYSDIQIFNRFGKLIASFPPNGHWDGTYNGKTLPSDDYWFTVTVTDSDDISTTYIKHFSLLRN</sequence>
<comment type="caution">
    <text evidence="2">The sequence shown here is derived from an EMBL/GenBank/DDBJ whole genome shotgun (WGS) entry which is preliminary data.</text>
</comment>
<dbReference type="InterPro" id="IPR000601">
    <property type="entry name" value="PKD_dom"/>
</dbReference>
<evidence type="ECO:0000313" key="2">
    <source>
        <dbReference type="EMBL" id="MEL4455851.1"/>
    </source>
</evidence>
<keyword evidence="3" id="KW-1185">Reference proteome</keyword>
<dbReference type="NCBIfam" id="TIGR04131">
    <property type="entry name" value="Bac_Flav_CTERM"/>
    <property type="match status" value="1"/>
</dbReference>
<dbReference type="Proteomes" id="UP001474120">
    <property type="component" value="Unassembled WGS sequence"/>
</dbReference>
<proteinExistence type="predicted"/>
<organism evidence="2 3">
    <name type="scientific">Lutimonas vermicola</name>
    <dbReference type="NCBI Taxonomy" id="414288"/>
    <lineage>
        <taxon>Bacteria</taxon>
        <taxon>Pseudomonadati</taxon>
        <taxon>Bacteroidota</taxon>
        <taxon>Flavobacteriia</taxon>
        <taxon>Flavobacteriales</taxon>
        <taxon>Flavobacteriaceae</taxon>
        <taxon>Lutimonas</taxon>
    </lineage>
</organism>
<dbReference type="Gene3D" id="2.60.40.10">
    <property type="entry name" value="Immunoglobulins"/>
    <property type="match status" value="1"/>
</dbReference>
<name>A0ABU9L080_9FLAO</name>
<dbReference type="SUPFAM" id="SSF49299">
    <property type="entry name" value="PKD domain"/>
    <property type="match status" value="1"/>
</dbReference>
<dbReference type="CDD" id="cd00146">
    <property type="entry name" value="PKD"/>
    <property type="match status" value="1"/>
</dbReference>
<reference evidence="2 3" key="1">
    <citation type="submission" date="2024-04" db="EMBL/GenBank/DDBJ databases">
        <title>whole genome sequencing of Lutimonas vermicola strain IMCC1616.</title>
        <authorList>
            <person name="Bae S.S."/>
        </authorList>
    </citation>
    <scope>NUCLEOTIDE SEQUENCE [LARGE SCALE GENOMIC DNA]</scope>
    <source>
        <strain evidence="2 3">IMCC1616</strain>
    </source>
</reference>
<dbReference type="SUPFAM" id="SSF75011">
    <property type="entry name" value="3-carboxy-cis,cis-mucoante lactonizing enzyme"/>
    <property type="match status" value="1"/>
</dbReference>
<evidence type="ECO:0000313" key="3">
    <source>
        <dbReference type="Proteomes" id="UP001474120"/>
    </source>
</evidence>
<dbReference type="RefSeq" id="WP_342159822.1">
    <property type="nucleotide sequence ID" value="NZ_JBCDNA010000002.1"/>
</dbReference>
<gene>
    <name evidence="2" type="ORF">AABB81_08080</name>
</gene>
<dbReference type="EMBL" id="JBCDNA010000002">
    <property type="protein sequence ID" value="MEL4455851.1"/>
    <property type="molecule type" value="Genomic_DNA"/>
</dbReference>
<protein>
    <submittedName>
        <fullName evidence="2">T9SS type B sorting domain-containing protein</fullName>
    </submittedName>
</protein>
<dbReference type="Pfam" id="PF18911">
    <property type="entry name" value="PKD_4"/>
    <property type="match status" value="1"/>
</dbReference>
<accession>A0ABU9L080</accession>
<feature type="domain" description="PKD" evidence="1">
    <location>
        <begin position="433"/>
        <end position="477"/>
    </location>
</feature>
<dbReference type="Pfam" id="PF13585">
    <property type="entry name" value="CHU_C"/>
    <property type="match status" value="1"/>
</dbReference>
<dbReference type="InterPro" id="IPR026341">
    <property type="entry name" value="T9SS_type_B"/>
</dbReference>